<reference evidence="1" key="1">
    <citation type="journal article" date="2019" name="bioRxiv">
        <title>The Genome of the Zebra Mussel, Dreissena polymorpha: A Resource for Invasive Species Research.</title>
        <authorList>
            <person name="McCartney M.A."/>
            <person name="Auch B."/>
            <person name="Kono T."/>
            <person name="Mallez S."/>
            <person name="Zhang Y."/>
            <person name="Obille A."/>
            <person name="Becker A."/>
            <person name="Abrahante J.E."/>
            <person name="Garbe J."/>
            <person name="Badalamenti J.P."/>
            <person name="Herman A."/>
            <person name="Mangelson H."/>
            <person name="Liachko I."/>
            <person name="Sullivan S."/>
            <person name="Sone E.D."/>
            <person name="Koren S."/>
            <person name="Silverstein K.A.T."/>
            <person name="Beckman K.B."/>
            <person name="Gohl D.M."/>
        </authorList>
    </citation>
    <scope>NUCLEOTIDE SEQUENCE</scope>
    <source>
        <strain evidence="1">Duluth1</strain>
        <tissue evidence="1">Whole animal</tissue>
    </source>
</reference>
<organism evidence="1 2">
    <name type="scientific">Dreissena polymorpha</name>
    <name type="common">Zebra mussel</name>
    <name type="synonym">Mytilus polymorpha</name>
    <dbReference type="NCBI Taxonomy" id="45954"/>
    <lineage>
        <taxon>Eukaryota</taxon>
        <taxon>Metazoa</taxon>
        <taxon>Spiralia</taxon>
        <taxon>Lophotrochozoa</taxon>
        <taxon>Mollusca</taxon>
        <taxon>Bivalvia</taxon>
        <taxon>Autobranchia</taxon>
        <taxon>Heteroconchia</taxon>
        <taxon>Euheterodonta</taxon>
        <taxon>Imparidentia</taxon>
        <taxon>Neoheterodontei</taxon>
        <taxon>Myida</taxon>
        <taxon>Dreissenoidea</taxon>
        <taxon>Dreissenidae</taxon>
        <taxon>Dreissena</taxon>
    </lineage>
</organism>
<dbReference type="EMBL" id="JAIWYP010000003">
    <property type="protein sequence ID" value="KAH3848016.1"/>
    <property type="molecule type" value="Genomic_DNA"/>
</dbReference>
<gene>
    <name evidence="1" type="ORF">DPMN_090353</name>
</gene>
<comment type="caution">
    <text evidence="1">The sequence shown here is derived from an EMBL/GenBank/DDBJ whole genome shotgun (WGS) entry which is preliminary data.</text>
</comment>
<dbReference type="AlphaFoldDB" id="A0A9D4KXZ5"/>
<dbReference type="Proteomes" id="UP000828390">
    <property type="component" value="Unassembled WGS sequence"/>
</dbReference>
<evidence type="ECO:0000313" key="1">
    <source>
        <dbReference type="EMBL" id="KAH3848016.1"/>
    </source>
</evidence>
<evidence type="ECO:0000313" key="2">
    <source>
        <dbReference type="Proteomes" id="UP000828390"/>
    </source>
</evidence>
<name>A0A9D4KXZ5_DREPO</name>
<accession>A0A9D4KXZ5</accession>
<proteinExistence type="predicted"/>
<reference evidence="1" key="2">
    <citation type="submission" date="2020-11" db="EMBL/GenBank/DDBJ databases">
        <authorList>
            <person name="McCartney M.A."/>
            <person name="Auch B."/>
            <person name="Kono T."/>
            <person name="Mallez S."/>
            <person name="Becker A."/>
            <person name="Gohl D.M."/>
            <person name="Silverstein K.A.T."/>
            <person name="Koren S."/>
            <person name="Bechman K.B."/>
            <person name="Herman A."/>
            <person name="Abrahante J.E."/>
            <person name="Garbe J."/>
        </authorList>
    </citation>
    <scope>NUCLEOTIDE SEQUENCE</scope>
    <source>
        <strain evidence="1">Duluth1</strain>
        <tissue evidence="1">Whole animal</tissue>
    </source>
</reference>
<sequence length="52" mass="5778">MAEIVCEGNERQLCVEISVAYVTKQCANFDLYYEFHLEFLTSSANIASGLVG</sequence>
<protein>
    <submittedName>
        <fullName evidence="1">Uncharacterized protein</fullName>
    </submittedName>
</protein>
<keyword evidence="2" id="KW-1185">Reference proteome</keyword>